<dbReference type="EMBL" id="HF935391">
    <property type="protein sequence ID" value="CCX29880.1"/>
    <property type="molecule type" value="Genomic_DNA"/>
</dbReference>
<name>U4LKJ5_PYROM</name>
<keyword evidence="2" id="KW-1185">Reference proteome</keyword>
<dbReference type="Proteomes" id="UP000018144">
    <property type="component" value="Unassembled WGS sequence"/>
</dbReference>
<evidence type="ECO:0000313" key="2">
    <source>
        <dbReference type="Proteomes" id="UP000018144"/>
    </source>
</evidence>
<protein>
    <submittedName>
        <fullName evidence="1">Uncharacterized protein</fullName>
    </submittedName>
</protein>
<sequence length="83" mass="9656">MQPRPFGILHFFPQSEKILFVFCCLFNIPGPRSTVYNWPTFNPEFLSFPVFSSTNQPFDVPIHCQCNKLLHLSSTMPSNWSFV</sequence>
<dbReference type="AlphaFoldDB" id="U4LKJ5"/>
<reference evidence="1 2" key="1">
    <citation type="journal article" date="2013" name="PLoS Genet.">
        <title>The genome and development-dependent transcriptomes of Pyronema confluens: a window into fungal evolution.</title>
        <authorList>
            <person name="Traeger S."/>
            <person name="Altegoer F."/>
            <person name="Freitag M."/>
            <person name="Gabaldon T."/>
            <person name="Kempken F."/>
            <person name="Kumar A."/>
            <person name="Marcet-Houben M."/>
            <person name="Poggeler S."/>
            <person name="Stajich J.E."/>
            <person name="Nowrousian M."/>
        </authorList>
    </citation>
    <scope>NUCLEOTIDE SEQUENCE [LARGE SCALE GENOMIC DNA]</scope>
    <source>
        <strain evidence="2">CBS 100304</strain>
        <tissue evidence="1">Vegetative mycelium</tissue>
    </source>
</reference>
<evidence type="ECO:0000313" key="1">
    <source>
        <dbReference type="EMBL" id="CCX29880.1"/>
    </source>
</evidence>
<gene>
    <name evidence="1" type="ORF">PCON_07677</name>
</gene>
<organism evidence="1 2">
    <name type="scientific">Pyronema omphalodes (strain CBS 100304)</name>
    <name type="common">Pyronema confluens</name>
    <dbReference type="NCBI Taxonomy" id="1076935"/>
    <lineage>
        <taxon>Eukaryota</taxon>
        <taxon>Fungi</taxon>
        <taxon>Dikarya</taxon>
        <taxon>Ascomycota</taxon>
        <taxon>Pezizomycotina</taxon>
        <taxon>Pezizomycetes</taxon>
        <taxon>Pezizales</taxon>
        <taxon>Pyronemataceae</taxon>
        <taxon>Pyronema</taxon>
    </lineage>
</organism>
<proteinExistence type="predicted"/>
<accession>U4LKJ5</accession>